<dbReference type="GeneID" id="108045831"/>
<dbReference type="OrthoDB" id="7867104at2759"/>
<dbReference type="Proteomes" id="UP001652680">
    <property type="component" value="Unassembled WGS sequence"/>
</dbReference>
<evidence type="ECO:0000313" key="3">
    <source>
        <dbReference type="RefSeq" id="XP_016980754.1"/>
    </source>
</evidence>
<dbReference type="EnsemblMetazoa" id="XM_017125265.2">
    <property type="protein sequence ID" value="XP_016980754.1"/>
    <property type="gene ID" value="LOC108045831"/>
</dbReference>
<accession>A0A6P4EVJ0</accession>
<organism evidence="3">
    <name type="scientific">Drosophila rhopaloa</name>
    <name type="common">Fruit fly</name>
    <dbReference type="NCBI Taxonomy" id="1041015"/>
    <lineage>
        <taxon>Eukaryota</taxon>
        <taxon>Metazoa</taxon>
        <taxon>Ecdysozoa</taxon>
        <taxon>Arthropoda</taxon>
        <taxon>Hexapoda</taxon>
        <taxon>Insecta</taxon>
        <taxon>Pterygota</taxon>
        <taxon>Neoptera</taxon>
        <taxon>Endopterygota</taxon>
        <taxon>Diptera</taxon>
        <taxon>Brachycera</taxon>
        <taxon>Muscomorpha</taxon>
        <taxon>Ephydroidea</taxon>
        <taxon>Drosophilidae</taxon>
        <taxon>Drosophila</taxon>
        <taxon>Sophophora</taxon>
    </lineage>
</organism>
<reference evidence="1" key="3">
    <citation type="submission" date="2025-05" db="UniProtKB">
        <authorList>
            <consortium name="EnsemblMetazoa"/>
        </authorList>
    </citation>
    <scope>IDENTIFICATION</scope>
</reference>
<evidence type="ECO:0000313" key="1">
    <source>
        <dbReference type="EnsemblMetazoa" id="XP_016980754.1"/>
    </source>
</evidence>
<sequence>MGTPKNLIDLPFEVLDLIFKNLDEWDKWPLARVNNILGKAFAFHSRDNYERISVHYCSSLFIMSVLPLCGATVRHIEIDSSFEDFRILADLVVKFCDNLLSITMDVSSRPDDIRGTKWFLNTGIKLKSVEINVRIDSKTFPKIAGTLKTLPGFKGLHLNDIYMGVDPIIWSFLNLEALELHFGPIQRRYNIFELCSPLKNLRNLKIYSTEVHSSINIDEFIALEKFTIGQCIVSAPDLPFFKNLKAIGFVDNFTYVENMFFAWVLKHSKTLESLKFSYENIQNDDFFKIIKSCQNLRYIDLKMDIDNLLSKSFITKLLGILQENGVTPNNPFQLVTKKITHAAMKKIMPDTPNSKLLDFFTYEH</sequence>
<protein>
    <submittedName>
        <fullName evidence="3">Uncharacterized protein LOC108045831</fullName>
    </submittedName>
</protein>
<dbReference type="Gene3D" id="3.80.10.10">
    <property type="entry name" value="Ribonuclease Inhibitor"/>
    <property type="match status" value="1"/>
</dbReference>
<evidence type="ECO:0000313" key="2">
    <source>
        <dbReference type="Proteomes" id="UP001652680"/>
    </source>
</evidence>
<reference evidence="2" key="1">
    <citation type="journal article" date="2021" name="Elife">
        <title>Highly contiguous assemblies of 101 drosophilid genomes.</title>
        <authorList>
            <person name="Kim B.Y."/>
            <person name="Wang J.R."/>
            <person name="Miller D.E."/>
            <person name="Barmina O."/>
            <person name="Delaney E."/>
            <person name="Thompson A."/>
            <person name="Comeault A.A."/>
            <person name="Peede D."/>
            <person name="D'Agostino E.R."/>
            <person name="Pelaez J."/>
            <person name="Aguilar J.M."/>
            <person name="Haji D."/>
            <person name="Matsunaga T."/>
            <person name="Armstrong E.E."/>
            <person name="Zych M."/>
            <person name="Ogawa Y."/>
            <person name="Stamenkovic-Radak M."/>
            <person name="Jelic M."/>
            <person name="Veselinovic M.S."/>
            <person name="Tanaskovic M."/>
            <person name="Eric P."/>
            <person name="Gao J.J."/>
            <person name="Katoh T.K."/>
            <person name="Toda M.J."/>
            <person name="Watabe H."/>
            <person name="Watada M."/>
            <person name="Davis J.S."/>
            <person name="Moyle L.C."/>
            <person name="Manoli G."/>
            <person name="Bertolini E."/>
            <person name="Kostal V."/>
            <person name="Hawley R.S."/>
            <person name="Takahashi A."/>
            <person name="Jones C.D."/>
            <person name="Price D.K."/>
            <person name="Whiteman N."/>
            <person name="Kopp A."/>
            <person name="Matute D.R."/>
            <person name="Petrov D.A."/>
        </authorList>
    </citation>
    <scope>NUCLEOTIDE SEQUENCE [LARGE SCALE GENOMIC DNA]</scope>
</reference>
<dbReference type="InterPro" id="IPR032675">
    <property type="entry name" value="LRR_dom_sf"/>
</dbReference>
<dbReference type="RefSeq" id="XP_016980754.1">
    <property type="nucleotide sequence ID" value="XM_017125265.1"/>
</dbReference>
<gene>
    <name evidence="3" type="primary">LOC108045831</name>
    <name evidence="1" type="synonym">108045831</name>
</gene>
<keyword evidence="2" id="KW-1185">Reference proteome</keyword>
<dbReference type="AlphaFoldDB" id="A0A6P4EVJ0"/>
<dbReference type="SUPFAM" id="SSF52047">
    <property type="entry name" value="RNI-like"/>
    <property type="match status" value="1"/>
</dbReference>
<reference evidence="3" key="2">
    <citation type="submission" date="2025-04" db="UniProtKB">
        <authorList>
            <consortium name="RefSeq"/>
        </authorList>
    </citation>
    <scope>IDENTIFICATION</scope>
</reference>
<proteinExistence type="predicted"/>
<name>A0A6P4EVJ0_DRORH</name>